<feature type="coiled-coil region" evidence="6">
    <location>
        <begin position="390"/>
        <end position="417"/>
    </location>
</feature>
<feature type="region of interest" description="Disordered" evidence="7">
    <location>
        <begin position="1"/>
        <end position="32"/>
    </location>
</feature>
<accession>A0AAE0VRL7</accession>
<feature type="compositionally biased region" description="Polar residues" evidence="7">
    <location>
        <begin position="1"/>
        <end position="10"/>
    </location>
</feature>
<evidence type="ECO:0000256" key="4">
    <source>
        <dbReference type="ARBA" id="ARBA00023054"/>
    </source>
</evidence>
<keyword evidence="3" id="KW-0862">Zinc</keyword>
<dbReference type="SUPFAM" id="SSF57903">
    <property type="entry name" value="FYVE/PHD zinc finger"/>
    <property type="match status" value="1"/>
</dbReference>
<evidence type="ECO:0000259" key="8">
    <source>
        <dbReference type="PROSITE" id="PS50178"/>
    </source>
</evidence>
<evidence type="ECO:0000256" key="3">
    <source>
        <dbReference type="ARBA" id="ARBA00022833"/>
    </source>
</evidence>
<reference evidence="10" key="3">
    <citation type="submission" date="2023-05" db="EMBL/GenBank/DDBJ databases">
        <authorList>
            <person name="Smith C.H."/>
        </authorList>
    </citation>
    <scope>NUCLEOTIDE SEQUENCE</scope>
    <source>
        <strain evidence="10">CHS0354</strain>
        <tissue evidence="10">Mantle</tissue>
    </source>
</reference>
<dbReference type="SUPFAM" id="SSF140741">
    <property type="entry name" value="RUN domain-like"/>
    <property type="match status" value="1"/>
</dbReference>
<dbReference type="GO" id="GO:0008270">
    <property type="term" value="F:zinc ion binding"/>
    <property type="evidence" value="ECO:0007669"/>
    <property type="project" value="UniProtKB-KW"/>
</dbReference>
<reference evidence="10" key="2">
    <citation type="journal article" date="2021" name="Genome Biol. Evol.">
        <title>Developing a high-quality reference genome for a parasitic bivalve with doubly uniparental inheritance (Bivalvia: Unionida).</title>
        <authorList>
            <person name="Smith C.H."/>
        </authorList>
    </citation>
    <scope>NUCLEOTIDE SEQUENCE</scope>
    <source>
        <strain evidence="10">CHS0354</strain>
        <tissue evidence="10">Mantle</tissue>
    </source>
</reference>
<evidence type="ECO:0008006" key="12">
    <source>
        <dbReference type="Google" id="ProtNLM"/>
    </source>
</evidence>
<reference evidence="10" key="1">
    <citation type="journal article" date="2021" name="Genome Biol. Evol.">
        <title>A High-Quality Reference Genome for a Parasitic Bivalve with Doubly Uniparental Inheritance (Bivalvia: Unionida).</title>
        <authorList>
            <person name="Smith C.H."/>
        </authorList>
    </citation>
    <scope>NUCLEOTIDE SEQUENCE</scope>
    <source>
        <strain evidence="10">CHS0354</strain>
    </source>
</reference>
<keyword evidence="2 5" id="KW-0863">Zinc-finger</keyword>
<organism evidence="10 11">
    <name type="scientific">Potamilus streckersoni</name>
    <dbReference type="NCBI Taxonomy" id="2493646"/>
    <lineage>
        <taxon>Eukaryota</taxon>
        <taxon>Metazoa</taxon>
        <taxon>Spiralia</taxon>
        <taxon>Lophotrochozoa</taxon>
        <taxon>Mollusca</taxon>
        <taxon>Bivalvia</taxon>
        <taxon>Autobranchia</taxon>
        <taxon>Heteroconchia</taxon>
        <taxon>Palaeoheterodonta</taxon>
        <taxon>Unionida</taxon>
        <taxon>Unionoidea</taxon>
        <taxon>Unionidae</taxon>
        <taxon>Ambleminae</taxon>
        <taxon>Lampsilini</taxon>
        <taxon>Potamilus</taxon>
    </lineage>
</organism>
<dbReference type="Proteomes" id="UP001195483">
    <property type="component" value="Unassembled WGS sequence"/>
</dbReference>
<dbReference type="InterPro" id="IPR013083">
    <property type="entry name" value="Znf_RING/FYVE/PHD"/>
</dbReference>
<dbReference type="InterPro" id="IPR017455">
    <property type="entry name" value="Znf_FYVE-rel"/>
</dbReference>
<dbReference type="AlphaFoldDB" id="A0AAE0VRL7"/>
<protein>
    <recommendedName>
        <fullName evidence="12">RUN and FYVE domain-containing protein 2</fullName>
    </recommendedName>
</protein>
<dbReference type="InterPro" id="IPR011011">
    <property type="entry name" value="Znf_FYVE_PHD"/>
</dbReference>
<dbReference type="Gene3D" id="3.30.40.10">
    <property type="entry name" value="Zinc/RING finger domain, C3HC4 (zinc finger)"/>
    <property type="match status" value="1"/>
</dbReference>
<evidence type="ECO:0000256" key="1">
    <source>
        <dbReference type="ARBA" id="ARBA00022723"/>
    </source>
</evidence>
<evidence type="ECO:0000256" key="6">
    <source>
        <dbReference type="SAM" id="Coils"/>
    </source>
</evidence>
<gene>
    <name evidence="10" type="ORF">CHS0354_001166</name>
</gene>
<dbReference type="FunFam" id="3.30.40.10:FF:000046">
    <property type="entry name" value="RUN and FYVE domain containing 2"/>
    <property type="match status" value="1"/>
</dbReference>
<keyword evidence="4 6" id="KW-0175">Coiled coil</keyword>
<dbReference type="SMART" id="SM00593">
    <property type="entry name" value="RUN"/>
    <property type="match status" value="1"/>
</dbReference>
<dbReference type="InterPro" id="IPR000306">
    <property type="entry name" value="Znf_FYVE"/>
</dbReference>
<dbReference type="PANTHER" id="PTHR45956">
    <property type="entry name" value="RUN AND FYVE DOMAIN-CONTAINING PROTEIN 2-LIKE PROTEIN"/>
    <property type="match status" value="1"/>
</dbReference>
<dbReference type="Gene3D" id="1.20.5.170">
    <property type="match status" value="1"/>
</dbReference>
<feature type="coiled-coil region" evidence="6">
    <location>
        <begin position="446"/>
        <end position="559"/>
    </location>
</feature>
<dbReference type="SMART" id="SM00064">
    <property type="entry name" value="FYVE"/>
    <property type="match status" value="1"/>
</dbReference>
<evidence type="ECO:0000256" key="7">
    <source>
        <dbReference type="SAM" id="MobiDB-lite"/>
    </source>
</evidence>
<evidence type="ECO:0000256" key="5">
    <source>
        <dbReference type="PROSITE-ProRule" id="PRU00091"/>
    </source>
</evidence>
<feature type="coiled-coil region" evidence="6">
    <location>
        <begin position="273"/>
        <end position="350"/>
    </location>
</feature>
<dbReference type="GO" id="GO:0005737">
    <property type="term" value="C:cytoplasm"/>
    <property type="evidence" value="ECO:0007669"/>
    <property type="project" value="TreeGrafter"/>
</dbReference>
<dbReference type="InterPro" id="IPR004012">
    <property type="entry name" value="Run_dom"/>
</dbReference>
<sequence>MSFKMATTKNVAGIGAKQDAEKSASSTESQNWPSPIISAAKAFILKGTDSAETARKVHRGKDPKAIERANLLNVSKLIIKELIDSSLSHGRMLDDDHAPLQQFFVVLEHVLRHGLKPKKGLLRDRRDFWCVLEMVEKYAPDASEITTSVREMPNIKTPLGRARAWLRLAVMQKKLSDYFRLLIDNKDGVLSDFYEPGAMMIEDEGVVIAGMLVGLNVIDCTICIKEEDLDQPIGVIDFSLYLKDGRQNNTTSDMESSNGTSKMATILDQKNYLEELNRHLNATVTNLQQKMETMQTTNALMKEDLAIAKNQIVVLQEEISALRIERDTFIEENKKQLELVKQDIEAERTTYQTSRQGLDNMYVESKKKLEEETHCRLDVERELELQIGMKQEMEMALRLLEKDIHEKQDSIITLRQQLEDIKTINLQMYSKLQSCEGSVKHKTEMVAKLEEKTNQLVNTLKEMEKKTALETDLKIEREWRASLQRNLEQEKEKVTQIQIEQQQYKSMGKEYEELKKYHKSLQVQCEEQEKALAELGSHLSESKLKMEDLREANMAIREAQWASDRDATNCKQCDRPFSVARRKHHCRNCGDIFCNECSDNKMPHPSSSKPVRVCDICHSVLLQRYSASAN</sequence>
<dbReference type="Pfam" id="PF01363">
    <property type="entry name" value="FYVE"/>
    <property type="match status" value="1"/>
</dbReference>
<dbReference type="PANTHER" id="PTHR45956:SF6">
    <property type="entry name" value="RUN DOMAIN-CONTAINING PROTEIN"/>
    <property type="match status" value="1"/>
</dbReference>
<keyword evidence="11" id="KW-1185">Reference proteome</keyword>
<dbReference type="PROSITE" id="PS50826">
    <property type="entry name" value="RUN"/>
    <property type="match status" value="1"/>
</dbReference>
<dbReference type="Gene3D" id="1.20.58.900">
    <property type="match status" value="1"/>
</dbReference>
<evidence type="ECO:0000313" key="10">
    <source>
        <dbReference type="EMBL" id="KAK3586577.1"/>
    </source>
</evidence>
<dbReference type="Pfam" id="PF02759">
    <property type="entry name" value="RUN"/>
    <property type="match status" value="1"/>
</dbReference>
<feature type="domain" description="FYVE-type" evidence="8">
    <location>
        <begin position="564"/>
        <end position="622"/>
    </location>
</feature>
<dbReference type="CDD" id="cd15721">
    <property type="entry name" value="FYVE_RUFY1_like"/>
    <property type="match status" value="1"/>
</dbReference>
<feature type="domain" description="RUN" evidence="9">
    <location>
        <begin position="94"/>
        <end position="227"/>
    </location>
</feature>
<name>A0AAE0VRL7_9BIVA</name>
<comment type="caution">
    <text evidence="10">The sequence shown here is derived from an EMBL/GenBank/DDBJ whole genome shotgun (WGS) entry which is preliminary data.</text>
</comment>
<proteinExistence type="predicted"/>
<evidence type="ECO:0000313" key="11">
    <source>
        <dbReference type="Proteomes" id="UP001195483"/>
    </source>
</evidence>
<dbReference type="InterPro" id="IPR037213">
    <property type="entry name" value="Run_dom_sf"/>
</dbReference>
<dbReference type="InterPro" id="IPR047335">
    <property type="entry name" value="RUFY1-3"/>
</dbReference>
<dbReference type="CDD" id="cd17681">
    <property type="entry name" value="RUN_RUFY1_like"/>
    <property type="match status" value="1"/>
</dbReference>
<dbReference type="PROSITE" id="PS50178">
    <property type="entry name" value="ZF_FYVE"/>
    <property type="match status" value="1"/>
</dbReference>
<evidence type="ECO:0000259" key="9">
    <source>
        <dbReference type="PROSITE" id="PS50826"/>
    </source>
</evidence>
<dbReference type="EMBL" id="JAEAOA010000120">
    <property type="protein sequence ID" value="KAK3586577.1"/>
    <property type="molecule type" value="Genomic_DNA"/>
</dbReference>
<evidence type="ECO:0000256" key="2">
    <source>
        <dbReference type="ARBA" id="ARBA00022771"/>
    </source>
</evidence>
<feature type="compositionally biased region" description="Polar residues" evidence="7">
    <location>
        <begin position="23"/>
        <end position="32"/>
    </location>
</feature>
<keyword evidence="1" id="KW-0479">Metal-binding</keyword>
<dbReference type="FunFam" id="1.20.58.900:FF:000011">
    <property type="entry name" value="Uncharacterized protein, isoform B"/>
    <property type="match status" value="1"/>
</dbReference>